<dbReference type="AlphaFoldDB" id="A0A090D997"/>
<evidence type="ECO:0000313" key="2">
    <source>
        <dbReference type="EMBL" id="CDX11409.1"/>
    </source>
</evidence>
<feature type="compositionally biased region" description="Basic and acidic residues" evidence="1">
    <location>
        <begin position="74"/>
        <end position="84"/>
    </location>
</feature>
<accession>A0A090D997</accession>
<keyword evidence="3" id="KW-1185">Reference proteome</keyword>
<reference evidence="3" key="1">
    <citation type="submission" date="2014-08" db="EMBL/GenBank/DDBJ databases">
        <authorList>
            <person name="Moulin L."/>
        </authorList>
    </citation>
    <scope>NUCLEOTIDE SEQUENCE [LARGE SCALE GENOMIC DNA]</scope>
</reference>
<name>A0A090D997_MESPL</name>
<feature type="region of interest" description="Disordered" evidence="1">
    <location>
        <begin position="48"/>
        <end position="84"/>
    </location>
</feature>
<evidence type="ECO:0000256" key="1">
    <source>
        <dbReference type="SAM" id="MobiDB-lite"/>
    </source>
</evidence>
<evidence type="ECO:0000313" key="3">
    <source>
        <dbReference type="Proteomes" id="UP000045285"/>
    </source>
</evidence>
<organism evidence="2 3">
    <name type="scientific">Mesorhizobium plurifarium</name>
    <dbReference type="NCBI Taxonomy" id="69974"/>
    <lineage>
        <taxon>Bacteria</taxon>
        <taxon>Pseudomonadati</taxon>
        <taxon>Pseudomonadota</taxon>
        <taxon>Alphaproteobacteria</taxon>
        <taxon>Hyphomicrobiales</taxon>
        <taxon>Phyllobacteriaceae</taxon>
        <taxon>Mesorhizobium</taxon>
    </lineage>
</organism>
<dbReference type="Proteomes" id="UP000045285">
    <property type="component" value="Unassembled WGS sequence"/>
</dbReference>
<protein>
    <submittedName>
        <fullName evidence="2">Uncharacterized protein</fullName>
    </submittedName>
</protein>
<proteinExistence type="predicted"/>
<dbReference type="EMBL" id="CCMZ01000001">
    <property type="protein sequence ID" value="CDX11409.1"/>
    <property type="molecule type" value="Genomic_DNA"/>
</dbReference>
<sequence>MRTHRAGKSSGTDRNKSLDLGRAIVGGLNIALMAITVDRVTQGFGYAPRSWERGPLGTGSDWTAPRSAESELSETFKKEEAQCA</sequence>
<gene>
    <name evidence="2" type="ORF">MPL3356_10036</name>
</gene>